<name>A0A1F6A4E7_9BACT</name>
<reference evidence="1 2" key="1">
    <citation type="journal article" date="2016" name="Nat. Commun.">
        <title>Thousands of microbial genomes shed light on interconnected biogeochemical processes in an aquifer system.</title>
        <authorList>
            <person name="Anantharaman K."/>
            <person name="Brown C.T."/>
            <person name="Hug L.A."/>
            <person name="Sharon I."/>
            <person name="Castelle C.J."/>
            <person name="Probst A.J."/>
            <person name="Thomas B.C."/>
            <person name="Singh A."/>
            <person name="Wilkins M.J."/>
            <person name="Karaoz U."/>
            <person name="Brodie E.L."/>
            <person name="Williams K.H."/>
            <person name="Hubbard S.S."/>
            <person name="Banfield J.F."/>
        </authorList>
    </citation>
    <scope>NUCLEOTIDE SEQUENCE [LARGE SCALE GENOMIC DNA]</scope>
</reference>
<dbReference type="STRING" id="1798381.A2721_02970"/>
<gene>
    <name evidence="1" type="ORF">A2721_02970</name>
</gene>
<dbReference type="InterPro" id="IPR036237">
    <property type="entry name" value="Xyl_isomerase-like_sf"/>
</dbReference>
<sequence length="322" mass="36885">MTTKLPWPNNRFLLPAGLLPPTVTLADFKYYEDLRSGRFSHSSPIAVGFEYYYIIDQDPQDVNRSPIGGKIKGVHSPWTQMKNSPGLMPKIYTHLLFKPPLTGTLWEQAQKTVSFAEKVGAEYVVFHTPDVDLENPGRFVSKLLKLTKANRPKLFLENDFEKSAAFLTKKPAERWTFDPLALYQKFRLPIVYDPATVEINGQSIDKTWQELMKVSRSNINRTIAHIHLNEFVPALNRDHGIMQSPRYADLLHQIAKTNYSGYFTFEVDYIQNLADFAETGLFVAASFLGLPKLAPDFFTRYPQKSQQSLYDSIKFSQKHLSV</sequence>
<proteinExistence type="predicted"/>
<protein>
    <recommendedName>
        <fullName evidence="3">Xylose isomerase-like TIM barrel domain-containing protein</fullName>
    </recommendedName>
</protein>
<evidence type="ECO:0000313" key="1">
    <source>
        <dbReference type="EMBL" id="OGG19610.1"/>
    </source>
</evidence>
<dbReference type="Proteomes" id="UP000177871">
    <property type="component" value="Unassembled WGS sequence"/>
</dbReference>
<dbReference type="AlphaFoldDB" id="A0A1F6A4E7"/>
<dbReference type="SUPFAM" id="SSF51658">
    <property type="entry name" value="Xylose isomerase-like"/>
    <property type="match status" value="1"/>
</dbReference>
<dbReference type="Gene3D" id="3.20.20.150">
    <property type="entry name" value="Divalent-metal-dependent TIM barrel enzymes"/>
    <property type="match status" value="1"/>
</dbReference>
<organism evidence="1 2">
    <name type="scientific">Candidatus Gottesmanbacteria bacterium RIFCSPHIGHO2_01_FULL_47_48</name>
    <dbReference type="NCBI Taxonomy" id="1798381"/>
    <lineage>
        <taxon>Bacteria</taxon>
        <taxon>Candidatus Gottesmaniibacteriota</taxon>
    </lineage>
</organism>
<evidence type="ECO:0008006" key="3">
    <source>
        <dbReference type="Google" id="ProtNLM"/>
    </source>
</evidence>
<comment type="caution">
    <text evidence="1">The sequence shown here is derived from an EMBL/GenBank/DDBJ whole genome shotgun (WGS) entry which is preliminary data.</text>
</comment>
<dbReference type="EMBL" id="MFJK01000006">
    <property type="protein sequence ID" value="OGG19610.1"/>
    <property type="molecule type" value="Genomic_DNA"/>
</dbReference>
<accession>A0A1F6A4E7</accession>
<evidence type="ECO:0000313" key="2">
    <source>
        <dbReference type="Proteomes" id="UP000177871"/>
    </source>
</evidence>